<feature type="signal peptide" evidence="1">
    <location>
        <begin position="1"/>
        <end position="26"/>
    </location>
</feature>
<dbReference type="Proteomes" id="UP001597546">
    <property type="component" value="Unassembled WGS sequence"/>
</dbReference>
<feature type="chain" id="PRO_5045576664" evidence="1">
    <location>
        <begin position="27"/>
        <end position="334"/>
    </location>
</feature>
<name>A0ABW5TNR7_9SPHI</name>
<dbReference type="EMBL" id="JBHULV010000008">
    <property type="protein sequence ID" value="MFD2730454.1"/>
    <property type="molecule type" value="Genomic_DNA"/>
</dbReference>
<evidence type="ECO:0000259" key="2">
    <source>
        <dbReference type="PROSITE" id="PS50213"/>
    </source>
</evidence>
<dbReference type="SMART" id="SM00554">
    <property type="entry name" value="FAS1"/>
    <property type="match status" value="2"/>
</dbReference>
<comment type="caution">
    <text evidence="3">The sequence shown here is derived from an EMBL/GenBank/DDBJ whole genome shotgun (WGS) entry which is preliminary data.</text>
</comment>
<proteinExistence type="predicted"/>
<protein>
    <submittedName>
        <fullName evidence="3">Fasciclin domain-containing protein</fullName>
    </submittedName>
</protein>
<dbReference type="PROSITE" id="PS50213">
    <property type="entry name" value="FAS1"/>
    <property type="match status" value="2"/>
</dbReference>
<feature type="domain" description="FAS1" evidence="2">
    <location>
        <begin position="34"/>
        <end position="172"/>
    </location>
</feature>
<gene>
    <name evidence="3" type="ORF">ACFSSE_01955</name>
</gene>
<keyword evidence="1" id="KW-0732">Signal</keyword>
<dbReference type="PROSITE" id="PS51257">
    <property type="entry name" value="PROKAR_LIPOPROTEIN"/>
    <property type="match status" value="1"/>
</dbReference>
<evidence type="ECO:0000256" key="1">
    <source>
        <dbReference type="SAM" id="SignalP"/>
    </source>
</evidence>
<dbReference type="InterPro" id="IPR036378">
    <property type="entry name" value="FAS1_dom_sf"/>
</dbReference>
<evidence type="ECO:0000313" key="3">
    <source>
        <dbReference type="EMBL" id="MFD2730454.1"/>
    </source>
</evidence>
<dbReference type="PANTHER" id="PTHR10900:SF77">
    <property type="entry name" value="FI19380P1"/>
    <property type="match status" value="1"/>
</dbReference>
<sequence>MKNYKLIKSGFIIALFAVVLSTVVTSCQKDDDLDPTISQVAVSLKGFSQLEAAAIRGGVAGVLSEKNPAANSGGNYTVFAPTNEAFAKLGLVNPQDLNALQKAFLTNVLVYHVSNGNTLESALTNGVAVPSLLGPTKRIISRGSDLFVNGSKIIATNVKADNGTIHAIDKVILASGADIANTAIFFAQGKGFVNPELSFLVEAVVYADLVAALADPTANYTVFAPTNQAFKDLGKILGVAIDNPADIRKLDKATVTQVLLTHVFNLQGGGKFTSELFASDITALNGQVITLGAYNKGVLSVKGRGNATAANMAIPDVQTTNGVVHVIDRVLLPQ</sequence>
<dbReference type="SUPFAM" id="SSF82153">
    <property type="entry name" value="FAS1 domain"/>
    <property type="match status" value="2"/>
</dbReference>
<dbReference type="PANTHER" id="PTHR10900">
    <property type="entry name" value="PERIOSTIN-RELATED"/>
    <property type="match status" value="1"/>
</dbReference>
<dbReference type="Gene3D" id="2.30.180.10">
    <property type="entry name" value="FAS1 domain"/>
    <property type="match status" value="2"/>
</dbReference>
<dbReference type="InterPro" id="IPR050904">
    <property type="entry name" value="Adhesion/Biosynth-related"/>
</dbReference>
<dbReference type="InterPro" id="IPR000782">
    <property type="entry name" value="FAS1_domain"/>
</dbReference>
<feature type="domain" description="FAS1" evidence="2">
    <location>
        <begin position="184"/>
        <end position="331"/>
    </location>
</feature>
<dbReference type="Pfam" id="PF02469">
    <property type="entry name" value="Fasciclin"/>
    <property type="match status" value="2"/>
</dbReference>
<evidence type="ECO:0000313" key="4">
    <source>
        <dbReference type="Proteomes" id="UP001597546"/>
    </source>
</evidence>
<keyword evidence="4" id="KW-1185">Reference proteome</keyword>
<organism evidence="3 4">
    <name type="scientific">Pedobacter alpinus</name>
    <dbReference type="NCBI Taxonomy" id="1590643"/>
    <lineage>
        <taxon>Bacteria</taxon>
        <taxon>Pseudomonadati</taxon>
        <taxon>Bacteroidota</taxon>
        <taxon>Sphingobacteriia</taxon>
        <taxon>Sphingobacteriales</taxon>
        <taxon>Sphingobacteriaceae</taxon>
        <taxon>Pedobacter</taxon>
    </lineage>
</organism>
<reference evidence="4" key="1">
    <citation type="journal article" date="2019" name="Int. J. Syst. Evol. Microbiol.">
        <title>The Global Catalogue of Microorganisms (GCM) 10K type strain sequencing project: providing services to taxonomists for standard genome sequencing and annotation.</title>
        <authorList>
            <consortium name="The Broad Institute Genomics Platform"/>
            <consortium name="The Broad Institute Genome Sequencing Center for Infectious Disease"/>
            <person name="Wu L."/>
            <person name="Ma J."/>
        </authorList>
    </citation>
    <scope>NUCLEOTIDE SEQUENCE [LARGE SCALE GENOMIC DNA]</scope>
    <source>
        <strain evidence="4">KCTC 42456</strain>
    </source>
</reference>
<dbReference type="RefSeq" id="WP_379040794.1">
    <property type="nucleotide sequence ID" value="NZ_JBHSKW010000005.1"/>
</dbReference>
<accession>A0ABW5TNR7</accession>